<dbReference type="Pfam" id="PF13822">
    <property type="entry name" value="ACC_epsilon"/>
    <property type="match status" value="1"/>
</dbReference>
<keyword evidence="3" id="KW-1185">Reference proteome</keyword>
<accession>A0ABP7XFW2</accession>
<organism evidence="2 3">
    <name type="scientific">Nocardioides fonticola</name>
    <dbReference type="NCBI Taxonomy" id="450363"/>
    <lineage>
        <taxon>Bacteria</taxon>
        <taxon>Bacillati</taxon>
        <taxon>Actinomycetota</taxon>
        <taxon>Actinomycetes</taxon>
        <taxon>Propionibacteriales</taxon>
        <taxon>Nocardioidaceae</taxon>
        <taxon>Nocardioides</taxon>
    </lineage>
</organism>
<evidence type="ECO:0000313" key="2">
    <source>
        <dbReference type="EMBL" id="GAA4113886.1"/>
    </source>
</evidence>
<dbReference type="Proteomes" id="UP001501495">
    <property type="component" value="Unassembled WGS sequence"/>
</dbReference>
<feature type="region of interest" description="Disordered" evidence="1">
    <location>
        <begin position="38"/>
        <end position="73"/>
    </location>
</feature>
<name>A0ABP7XFW2_9ACTN</name>
<feature type="compositionally biased region" description="Low complexity" evidence="1">
    <location>
        <begin position="38"/>
        <end position="55"/>
    </location>
</feature>
<evidence type="ECO:0008006" key="4">
    <source>
        <dbReference type="Google" id="ProtNLM"/>
    </source>
</evidence>
<comment type="caution">
    <text evidence="2">The sequence shown here is derived from an EMBL/GenBank/DDBJ whole genome shotgun (WGS) entry which is preliminary data.</text>
</comment>
<dbReference type="RefSeq" id="WP_344732309.1">
    <property type="nucleotide sequence ID" value="NZ_BAAAZH010000010.1"/>
</dbReference>
<sequence length="73" mass="7396">MAENSAPTTPLLRVVNPDATPEEIAAIVAVLSSLGTAAEAPRPPRSAWASPARAVRGTHTAGAGAWRASGLPR</sequence>
<reference evidence="3" key="1">
    <citation type="journal article" date="2019" name="Int. J. Syst. Evol. Microbiol.">
        <title>The Global Catalogue of Microorganisms (GCM) 10K type strain sequencing project: providing services to taxonomists for standard genome sequencing and annotation.</title>
        <authorList>
            <consortium name="The Broad Institute Genomics Platform"/>
            <consortium name="The Broad Institute Genome Sequencing Center for Infectious Disease"/>
            <person name="Wu L."/>
            <person name="Ma J."/>
        </authorList>
    </citation>
    <scope>NUCLEOTIDE SEQUENCE [LARGE SCALE GENOMIC DNA]</scope>
    <source>
        <strain evidence="3">JCM 16703</strain>
    </source>
</reference>
<dbReference type="InterPro" id="IPR032716">
    <property type="entry name" value="ACC_epsilon"/>
</dbReference>
<protein>
    <recommendedName>
        <fullName evidence="4">Acyl-CoA carboxylase subunit epsilon</fullName>
    </recommendedName>
</protein>
<dbReference type="EMBL" id="BAAAZH010000010">
    <property type="protein sequence ID" value="GAA4113886.1"/>
    <property type="molecule type" value="Genomic_DNA"/>
</dbReference>
<evidence type="ECO:0000313" key="3">
    <source>
        <dbReference type="Proteomes" id="UP001501495"/>
    </source>
</evidence>
<gene>
    <name evidence="2" type="ORF">GCM10022215_11520</name>
</gene>
<evidence type="ECO:0000256" key="1">
    <source>
        <dbReference type="SAM" id="MobiDB-lite"/>
    </source>
</evidence>
<proteinExistence type="predicted"/>